<dbReference type="EMBL" id="GEDC01029601">
    <property type="protein sequence ID" value="JAS07697.1"/>
    <property type="molecule type" value="Transcribed_RNA"/>
</dbReference>
<sequence>MEDTEEEDTSKVRYNERFQRSFSSIQTHRIERRTISSVTTSSSTSNVREAVPPLLERLTLSLDETKPKASNFPLEPRSFSASSLPKGLRSPEKLQNDRVTITEIKKDPETKTFKTTATLDIGKSSRQPLLKSDSIKEEVQENVIITEPDEREGSLDKSEDSTKFSDDLTKSSHDDLSKGYLSIGEHSISQSSFQGISRSHSSLAEGRLDIAEEKSLENLTVSGRRQIVHGGSVTDESTQVSGTRGIVVRSLTGQENRRQWLTADAGPPNVNSRSMESLRENRASFLANSEKDVRKVISSSVEARSLESLEKEIRMMGNRYRRTVSGEDVGEAEKKRGMFASARTAVPSHLSLLPPQFVDRRLTILSPHSPMIHQFPTPGSSSSTSEVWQFTTQTLKTRRKKAVVLPRLVLPGAEDVFSGFDVENGA</sequence>
<organism evidence="2">
    <name type="scientific">Clastoptera arizonana</name>
    <name type="common">Arizona spittle bug</name>
    <dbReference type="NCBI Taxonomy" id="38151"/>
    <lineage>
        <taxon>Eukaryota</taxon>
        <taxon>Metazoa</taxon>
        <taxon>Ecdysozoa</taxon>
        <taxon>Arthropoda</taxon>
        <taxon>Hexapoda</taxon>
        <taxon>Insecta</taxon>
        <taxon>Pterygota</taxon>
        <taxon>Neoptera</taxon>
        <taxon>Paraneoptera</taxon>
        <taxon>Hemiptera</taxon>
        <taxon>Auchenorrhyncha</taxon>
        <taxon>Cercopoidea</taxon>
        <taxon>Clastopteridae</taxon>
        <taxon>Clastoptera</taxon>
    </lineage>
</organism>
<accession>A0A1B6C2E5</accession>
<protein>
    <submittedName>
        <fullName evidence="2">Uncharacterized protein</fullName>
    </submittedName>
</protein>
<feature type="non-terminal residue" evidence="2">
    <location>
        <position position="426"/>
    </location>
</feature>
<evidence type="ECO:0000313" key="3">
    <source>
        <dbReference type="EMBL" id="JAS07909.1"/>
    </source>
</evidence>
<feature type="region of interest" description="Disordered" evidence="1">
    <location>
        <begin position="144"/>
        <end position="173"/>
    </location>
</feature>
<reference evidence="2" key="1">
    <citation type="submission" date="2015-12" db="EMBL/GenBank/DDBJ databases">
        <title>De novo transcriptome assembly of four potential Pierce s Disease insect vectors from Arizona vineyards.</title>
        <authorList>
            <person name="Tassone E.E."/>
        </authorList>
    </citation>
    <scope>NUCLEOTIDE SEQUENCE</scope>
</reference>
<dbReference type="EMBL" id="GEDC01029389">
    <property type="protein sequence ID" value="JAS07909.1"/>
    <property type="molecule type" value="Transcribed_RNA"/>
</dbReference>
<name>A0A1B6C2E5_9HEMI</name>
<feature type="compositionally biased region" description="Basic and acidic residues" evidence="1">
    <location>
        <begin position="151"/>
        <end position="173"/>
    </location>
</feature>
<dbReference type="AlphaFoldDB" id="A0A1B6C2E5"/>
<proteinExistence type="predicted"/>
<gene>
    <name evidence="3" type="ORF">g.42644</name>
    <name evidence="2" type="ORF">g.42646</name>
</gene>
<feature type="region of interest" description="Disordered" evidence="1">
    <location>
        <begin position="67"/>
        <end position="92"/>
    </location>
</feature>
<evidence type="ECO:0000256" key="1">
    <source>
        <dbReference type="SAM" id="MobiDB-lite"/>
    </source>
</evidence>
<evidence type="ECO:0000313" key="2">
    <source>
        <dbReference type="EMBL" id="JAS07697.1"/>
    </source>
</evidence>